<dbReference type="PANTHER" id="PTHR10044:SF139">
    <property type="entry name" value="DEATH-ASSOCIATED INHIBITOR OF APOPTOSIS 2"/>
    <property type="match status" value="1"/>
</dbReference>
<feature type="domain" description="BIRC2/3-like UBA" evidence="4">
    <location>
        <begin position="395"/>
        <end position="437"/>
    </location>
</feature>
<dbReference type="GO" id="GO:0031398">
    <property type="term" value="P:positive regulation of protein ubiquitination"/>
    <property type="evidence" value="ECO:0007669"/>
    <property type="project" value="TreeGrafter"/>
</dbReference>
<dbReference type="Pfam" id="PF00653">
    <property type="entry name" value="BIR"/>
    <property type="match status" value="3"/>
</dbReference>
<dbReference type="SMART" id="SM00238">
    <property type="entry name" value="BIR"/>
    <property type="match status" value="3"/>
</dbReference>
<dbReference type="Proteomes" id="UP001208570">
    <property type="component" value="Unassembled WGS sequence"/>
</dbReference>
<dbReference type="Gene3D" id="1.10.1170.10">
    <property type="entry name" value="Inhibitor Of Apoptosis Protein (2mihbC-IAP-1), Chain A"/>
    <property type="match status" value="3"/>
</dbReference>
<dbReference type="InterPro" id="IPR001370">
    <property type="entry name" value="BIR_rpt"/>
</dbReference>
<evidence type="ECO:0000256" key="1">
    <source>
        <dbReference type="ARBA" id="ARBA00004496"/>
    </source>
</evidence>
<evidence type="ECO:0000256" key="3">
    <source>
        <dbReference type="SAM" id="MobiDB-lite"/>
    </source>
</evidence>
<dbReference type="CDD" id="cd14321">
    <property type="entry name" value="UBA_IAPs"/>
    <property type="match status" value="1"/>
</dbReference>
<feature type="region of interest" description="Disordered" evidence="3">
    <location>
        <begin position="446"/>
        <end position="487"/>
    </location>
</feature>
<dbReference type="Pfam" id="PF21290">
    <property type="entry name" value="UBA_BIRC2-3"/>
    <property type="match status" value="1"/>
</dbReference>
<comment type="subcellular location">
    <subcellularLocation>
        <location evidence="1">Cytoplasm</location>
    </subcellularLocation>
</comment>
<dbReference type="AlphaFoldDB" id="A0AAD9J6M6"/>
<keyword evidence="2" id="KW-0963">Cytoplasm</keyword>
<dbReference type="GO" id="GO:0005634">
    <property type="term" value="C:nucleus"/>
    <property type="evidence" value="ECO:0007669"/>
    <property type="project" value="TreeGrafter"/>
</dbReference>
<gene>
    <name evidence="5" type="ORF">LSH36_594g03061</name>
</gene>
<dbReference type="CDD" id="cd00022">
    <property type="entry name" value="BIR"/>
    <property type="match status" value="3"/>
</dbReference>
<organism evidence="5 6">
    <name type="scientific">Paralvinella palmiformis</name>
    <dbReference type="NCBI Taxonomy" id="53620"/>
    <lineage>
        <taxon>Eukaryota</taxon>
        <taxon>Metazoa</taxon>
        <taxon>Spiralia</taxon>
        <taxon>Lophotrochozoa</taxon>
        <taxon>Annelida</taxon>
        <taxon>Polychaeta</taxon>
        <taxon>Sedentaria</taxon>
        <taxon>Canalipalpata</taxon>
        <taxon>Terebellida</taxon>
        <taxon>Terebelliformia</taxon>
        <taxon>Alvinellidae</taxon>
        <taxon>Paralvinella</taxon>
    </lineage>
</organism>
<sequence length="765" mass="86768">MESVGTSYSYFQSDLGSKIQAGMECEVVRLASFDKWPVWAVKRPTELADNGFYYCGYSDQVKCYSCGGEISNWSVNNDVAEEHRKQFPHCLVVIGLADDNRKLGSGYLTCYRSTVQGSDDMKTGCTILQNVGSVDQVPDKCGTSNSIDDAEKLLKEMKSFSEVNQTKKVDSAPSQHPQPVGFNNYIDGKNSVLDPELLRYELYRQQTFDGKWPDNSFISPAELAKAGFYYVGPRDTVRCTFCSGKLVNWKATDNPMFEHRRHHPHCPFVRGEATENVSIESVKNEKQSSLQKESSKKQTSCECLGVMVDKPKFPEYAIETARKNSFAKWPKNSVIDQKDLVKAGFFYVGYSDNVKCFFCGGGLRNWEKGDNPWTEHAREKIPFDPSQVDEWISKPDVKTVISMGFSIDLVKQVIKHKLKTTGQEFTNVDALLEAVLNEKENVSKEIQDDKKSVTSRRKRKNRNRKKKSGGKLPIAAGSENGVEEEDEDEAVEFEEILQNPASFQDEELLSLLGDYEKLKEERTWNVGEKWRRFIQAFELYLIVIAADSKSAKQRIAIFLTVAGQEALEIYNTFTFTDEEKDKYDSIRAKFEAYFQGRLLHEVELDLPKAIQICKAADTASKQLKLLQSTSDKHVDFVNQKNTTFRASALRRPAYRNGTYRGRGQIQVGARRGTMTQVKCYSCGKVHEARNYPAHGKTCQKCGKLNHFATVYKAYSPHKTNKIKKVHALDEHDEQEVYPDTLFVGAINTISLPNETLNTESDDMPF</sequence>
<dbReference type="InterPro" id="IPR048875">
    <property type="entry name" value="BIRC2-3-like_UBA"/>
</dbReference>
<evidence type="ECO:0000313" key="5">
    <source>
        <dbReference type="EMBL" id="KAK2146630.1"/>
    </source>
</evidence>
<name>A0AAD9J6M6_9ANNE</name>
<evidence type="ECO:0000259" key="4">
    <source>
        <dbReference type="Pfam" id="PF21290"/>
    </source>
</evidence>
<reference evidence="5" key="1">
    <citation type="journal article" date="2023" name="Mol. Biol. Evol.">
        <title>Third-Generation Sequencing Reveals the Adaptive Role of the Epigenome in Three Deep-Sea Polychaetes.</title>
        <authorList>
            <person name="Perez M."/>
            <person name="Aroh O."/>
            <person name="Sun Y."/>
            <person name="Lan Y."/>
            <person name="Juniper S.K."/>
            <person name="Young C.R."/>
            <person name="Angers B."/>
            <person name="Qian P.Y."/>
        </authorList>
    </citation>
    <scope>NUCLEOTIDE SEQUENCE</scope>
    <source>
        <strain evidence="5">P08H-3</strain>
    </source>
</reference>
<dbReference type="GO" id="GO:0061630">
    <property type="term" value="F:ubiquitin protein ligase activity"/>
    <property type="evidence" value="ECO:0007669"/>
    <property type="project" value="TreeGrafter"/>
</dbReference>
<evidence type="ECO:0000256" key="2">
    <source>
        <dbReference type="ARBA" id="ARBA00022490"/>
    </source>
</evidence>
<dbReference type="GO" id="GO:0043066">
    <property type="term" value="P:negative regulation of apoptotic process"/>
    <property type="evidence" value="ECO:0007669"/>
    <property type="project" value="TreeGrafter"/>
</dbReference>
<protein>
    <recommendedName>
        <fullName evidence="4">BIRC2/3-like UBA domain-containing protein</fullName>
    </recommendedName>
</protein>
<dbReference type="Gene3D" id="1.10.8.10">
    <property type="entry name" value="DNA helicase RuvA subunit, C-terminal domain"/>
    <property type="match status" value="1"/>
</dbReference>
<dbReference type="PROSITE" id="PS50143">
    <property type="entry name" value="BIR_REPEAT_2"/>
    <property type="match status" value="3"/>
</dbReference>
<feature type="compositionally biased region" description="Basic residues" evidence="3">
    <location>
        <begin position="453"/>
        <end position="469"/>
    </location>
</feature>
<dbReference type="GO" id="GO:0043027">
    <property type="term" value="F:cysteine-type endopeptidase inhibitor activity involved in apoptotic process"/>
    <property type="evidence" value="ECO:0007669"/>
    <property type="project" value="TreeGrafter"/>
</dbReference>
<dbReference type="InterPro" id="IPR050784">
    <property type="entry name" value="IAP"/>
</dbReference>
<dbReference type="GO" id="GO:0051726">
    <property type="term" value="P:regulation of cell cycle"/>
    <property type="evidence" value="ECO:0007669"/>
    <property type="project" value="TreeGrafter"/>
</dbReference>
<proteinExistence type="predicted"/>
<dbReference type="PANTHER" id="PTHR10044">
    <property type="entry name" value="INHIBITOR OF APOPTOSIS"/>
    <property type="match status" value="1"/>
</dbReference>
<keyword evidence="6" id="KW-1185">Reference proteome</keyword>
<dbReference type="Gene3D" id="4.10.60.10">
    <property type="entry name" value="Zinc finger, CCHC-type"/>
    <property type="match status" value="1"/>
</dbReference>
<dbReference type="EMBL" id="JAODUP010000594">
    <property type="protein sequence ID" value="KAK2146630.1"/>
    <property type="molecule type" value="Genomic_DNA"/>
</dbReference>
<evidence type="ECO:0000313" key="6">
    <source>
        <dbReference type="Proteomes" id="UP001208570"/>
    </source>
</evidence>
<accession>A0AAD9J6M6</accession>
<dbReference type="SUPFAM" id="SSF57924">
    <property type="entry name" value="Inhibitor of apoptosis (IAP) repeat"/>
    <property type="match status" value="3"/>
</dbReference>
<comment type="caution">
    <text evidence="5">The sequence shown here is derived from an EMBL/GenBank/DDBJ whole genome shotgun (WGS) entry which is preliminary data.</text>
</comment>
<dbReference type="GO" id="GO:0005737">
    <property type="term" value="C:cytoplasm"/>
    <property type="evidence" value="ECO:0007669"/>
    <property type="project" value="UniProtKB-SubCell"/>
</dbReference>